<dbReference type="InterPro" id="IPR013112">
    <property type="entry name" value="FAD-bd_8"/>
</dbReference>
<feature type="transmembrane region" description="Helical" evidence="9">
    <location>
        <begin position="129"/>
        <end position="148"/>
    </location>
</feature>
<evidence type="ECO:0000313" key="13">
    <source>
        <dbReference type="EMBL" id="PSN59202.1"/>
    </source>
</evidence>
<dbReference type="AlphaFoldDB" id="A0A2T2N199"/>
<dbReference type="Pfam" id="PF01794">
    <property type="entry name" value="Ferric_reduct"/>
    <property type="match status" value="1"/>
</dbReference>
<dbReference type="Gene3D" id="3.40.50.80">
    <property type="entry name" value="Nucleotide-binding domain of ferredoxin-NADP reductase (FNR) module"/>
    <property type="match status" value="1"/>
</dbReference>
<dbReference type="OrthoDB" id="4494341at2759"/>
<dbReference type="STRING" id="1448308.A0A2T2N199"/>
<organism evidence="13 14">
    <name type="scientific">Corynespora cassiicola Philippines</name>
    <dbReference type="NCBI Taxonomy" id="1448308"/>
    <lineage>
        <taxon>Eukaryota</taxon>
        <taxon>Fungi</taxon>
        <taxon>Dikarya</taxon>
        <taxon>Ascomycota</taxon>
        <taxon>Pezizomycotina</taxon>
        <taxon>Dothideomycetes</taxon>
        <taxon>Pleosporomycetidae</taxon>
        <taxon>Pleosporales</taxon>
        <taxon>Corynesporascaceae</taxon>
        <taxon>Corynespora</taxon>
    </lineage>
</organism>
<dbReference type="SUPFAM" id="SSF52343">
    <property type="entry name" value="Ferredoxin reductase-like, C-terminal NADP-linked domain"/>
    <property type="match status" value="1"/>
</dbReference>
<feature type="transmembrane region" description="Helical" evidence="9">
    <location>
        <begin position="101"/>
        <end position="122"/>
    </location>
</feature>
<dbReference type="GO" id="GO:0005886">
    <property type="term" value="C:plasma membrane"/>
    <property type="evidence" value="ECO:0007669"/>
    <property type="project" value="TreeGrafter"/>
</dbReference>
<feature type="transmembrane region" description="Helical" evidence="9">
    <location>
        <begin position="160"/>
        <end position="180"/>
    </location>
</feature>
<evidence type="ECO:0000256" key="5">
    <source>
        <dbReference type="ARBA" id="ARBA00022989"/>
    </source>
</evidence>
<name>A0A2T2N199_CORCC</name>
<keyword evidence="4" id="KW-0249">Electron transport</keyword>
<keyword evidence="3 9" id="KW-0812">Transmembrane</keyword>
<dbReference type="Proteomes" id="UP000240883">
    <property type="component" value="Unassembled WGS sequence"/>
</dbReference>
<feature type="transmembrane region" description="Helical" evidence="9">
    <location>
        <begin position="187"/>
        <end position="204"/>
    </location>
</feature>
<feature type="transmembrane region" description="Helical" evidence="9">
    <location>
        <begin position="6"/>
        <end position="23"/>
    </location>
</feature>
<feature type="transmembrane region" description="Helical" evidence="9">
    <location>
        <begin position="64"/>
        <end position="81"/>
    </location>
</feature>
<dbReference type="Pfam" id="PF08030">
    <property type="entry name" value="NAD_binding_6"/>
    <property type="match status" value="1"/>
</dbReference>
<reference evidence="13 14" key="1">
    <citation type="journal article" date="2018" name="Front. Microbiol.">
        <title>Genome-Wide Analysis of Corynespora cassiicola Leaf Fall Disease Putative Effectors.</title>
        <authorList>
            <person name="Lopez D."/>
            <person name="Ribeiro S."/>
            <person name="Label P."/>
            <person name="Fumanal B."/>
            <person name="Venisse J.S."/>
            <person name="Kohler A."/>
            <person name="de Oliveira R.R."/>
            <person name="Labutti K."/>
            <person name="Lipzen A."/>
            <person name="Lail K."/>
            <person name="Bauer D."/>
            <person name="Ohm R.A."/>
            <person name="Barry K.W."/>
            <person name="Spatafora J."/>
            <person name="Grigoriev I.V."/>
            <person name="Martin F.M."/>
            <person name="Pujade-Renaud V."/>
        </authorList>
    </citation>
    <scope>NUCLEOTIDE SEQUENCE [LARGE SCALE GENOMIC DNA]</scope>
    <source>
        <strain evidence="13 14">Philippines</strain>
    </source>
</reference>
<evidence type="ECO:0000256" key="6">
    <source>
        <dbReference type="ARBA" id="ARBA00023002"/>
    </source>
</evidence>
<evidence type="ECO:0000256" key="3">
    <source>
        <dbReference type="ARBA" id="ARBA00022692"/>
    </source>
</evidence>
<comment type="subcellular location">
    <subcellularLocation>
        <location evidence="1">Membrane</location>
        <topology evidence="1">Multi-pass membrane protein</topology>
    </subcellularLocation>
</comment>
<feature type="domain" description="FAD-binding 8" evidence="11">
    <location>
        <begin position="254"/>
        <end position="327"/>
    </location>
</feature>
<evidence type="ECO:0000259" key="11">
    <source>
        <dbReference type="Pfam" id="PF08022"/>
    </source>
</evidence>
<dbReference type="InterPro" id="IPR013121">
    <property type="entry name" value="Fe_red_NAD-bd_6"/>
</dbReference>
<sequence length="505" mass="57618">MTIDNIHAYAMFMASCFILLLLLNARSHIMKCIAYVQHLVLRYLVYPQLIQRNRYTGRINRSEILVPVLLFAANTFCLWFQSPSIHVAGARAANLSLVNLIPAFAGPHLSFLADFFGISLFTFRRIHRLAGILSFPLLAFHVAIMMTTQTPFPLEIAHNMWGLVGAASLSLLLLFSCPIFRRYSYEVFLRIHQALAALIAFSVWRHLELQPFLTRLNLYILAASFLSMLFLQSMHLLYRNKAMGTGLSQAYIIRDGDAVKIRLRLSRRVRVKAGQYVGLWIPAVSLMSFLQSHPFVVTSWSEGKQQYLHLLIEPCHGLTQKLLKSYLAFFSGPHGLSVPVSNYETVLMIASGFGIASQLPYLRKLIYDYNACKSRNRRIRLIWQLETDDEIAILEPLLNASLKSDTLDEGYILTISIYIASGKKYKIPVGRRVDVYYGLAPDLKVIFEEERAGKYIKRVQVETKEQENMAVLVSATFSIRGRARDLMRSYVGEKVVLFELEYQPT</sequence>
<dbReference type="CDD" id="cd06186">
    <property type="entry name" value="NOX_Duox_like_FAD_NADP"/>
    <property type="match status" value="1"/>
</dbReference>
<keyword evidence="8 9" id="KW-0472">Membrane</keyword>
<dbReference type="GO" id="GO:0015677">
    <property type="term" value="P:copper ion import"/>
    <property type="evidence" value="ECO:0007669"/>
    <property type="project" value="TreeGrafter"/>
</dbReference>
<evidence type="ECO:0000259" key="12">
    <source>
        <dbReference type="Pfam" id="PF08030"/>
    </source>
</evidence>
<evidence type="ECO:0000256" key="7">
    <source>
        <dbReference type="ARBA" id="ARBA00023065"/>
    </source>
</evidence>
<keyword evidence="5 9" id="KW-1133">Transmembrane helix</keyword>
<keyword evidence="2" id="KW-0813">Transport</keyword>
<dbReference type="InterPro" id="IPR013130">
    <property type="entry name" value="Fe3_Rdtase_TM_dom"/>
</dbReference>
<evidence type="ECO:0000256" key="4">
    <source>
        <dbReference type="ARBA" id="ARBA00022982"/>
    </source>
</evidence>
<dbReference type="GO" id="GO:0006826">
    <property type="term" value="P:iron ion transport"/>
    <property type="evidence" value="ECO:0007669"/>
    <property type="project" value="TreeGrafter"/>
</dbReference>
<gene>
    <name evidence="13" type="ORF">BS50DRAFT_605360</name>
</gene>
<evidence type="ECO:0000256" key="1">
    <source>
        <dbReference type="ARBA" id="ARBA00004141"/>
    </source>
</evidence>
<dbReference type="InterPro" id="IPR051410">
    <property type="entry name" value="Ferric/Cupric_Reductase"/>
</dbReference>
<evidence type="ECO:0000256" key="2">
    <source>
        <dbReference type="ARBA" id="ARBA00022448"/>
    </source>
</evidence>
<proteinExistence type="predicted"/>
<evidence type="ECO:0000256" key="8">
    <source>
        <dbReference type="ARBA" id="ARBA00023136"/>
    </source>
</evidence>
<dbReference type="PANTHER" id="PTHR32361">
    <property type="entry name" value="FERRIC/CUPRIC REDUCTASE TRANSMEMBRANE COMPONENT"/>
    <property type="match status" value="1"/>
</dbReference>
<evidence type="ECO:0000256" key="9">
    <source>
        <dbReference type="SAM" id="Phobius"/>
    </source>
</evidence>
<keyword evidence="14" id="KW-1185">Reference proteome</keyword>
<dbReference type="Pfam" id="PF08022">
    <property type="entry name" value="FAD_binding_8"/>
    <property type="match status" value="1"/>
</dbReference>
<dbReference type="PANTHER" id="PTHR32361:SF26">
    <property type="entry name" value="FAD-BINDING 8 DOMAIN-CONTAINING PROTEIN-RELATED"/>
    <property type="match status" value="1"/>
</dbReference>
<dbReference type="GO" id="GO:0000293">
    <property type="term" value="F:ferric-chelate reductase activity"/>
    <property type="evidence" value="ECO:0007669"/>
    <property type="project" value="UniProtKB-ARBA"/>
</dbReference>
<dbReference type="GO" id="GO:0006879">
    <property type="term" value="P:intracellular iron ion homeostasis"/>
    <property type="evidence" value="ECO:0007669"/>
    <property type="project" value="TreeGrafter"/>
</dbReference>
<accession>A0A2T2N199</accession>
<evidence type="ECO:0000313" key="14">
    <source>
        <dbReference type="Proteomes" id="UP000240883"/>
    </source>
</evidence>
<feature type="domain" description="Ferric oxidoreductase" evidence="10">
    <location>
        <begin position="96"/>
        <end position="202"/>
    </location>
</feature>
<dbReference type="InterPro" id="IPR039261">
    <property type="entry name" value="FNR_nucleotide-bd"/>
</dbReference>
<feature type="transmembrane region" description="Helical" evidence="9">
    <location>
        <begin position="273"/>
        <end position="290"/>
    </location>
</feature>
<dbReference type="EMBL" id="KZ678161">
    <property type="protein sequence ID" value="PSN59202.1"/>
    <property type="molecule type" value="Genomic_DNA"/>
</dbReference>
<feature type="domain" description="Ferric reductase NAD binding" evidence="12">
    <location>
        <begin position="343"/>
        <end position="423"/>
    </location>
</feature>
<keyword evidence="6" id="KW-0560">Oxidoreductase</keyword>
<evidence type="ECO:0000259" key="10">
    <source>
        <dbReference type="Pfam" id="PF01794"/>
    </source>
</evidence>
<protein>
    <submittedName>
        <fullName evidence="13">Putative cell surface metalloreductase</fullName>
    </submittedName>
</protein>
<keyword evidence="7" id="KW-0406">Ion transport</keyword>
<feature type="transmembrane region" description="Helical" evidence="9">
    <location>
        <begin position="216"/>
        <end position="238"/>
    </location>
</feature>